<feature type="region of interest" description="Disordered" evidence="1">
    <location>
        <begin position="302"/>
        <end position="342"/>
    </location>
</feature>
<name>A0A5C3QXG2_9AGAR</name>
<feature type="compositionally biased region" description="Polar residues" evidence="1">
    <location>
        <begin position="1"/>
        <end position="12"/>
    </location>
</feature>
<dbReference type="EMBL" id="ML178815">
    <property type="protein sequence ID" value="TFL06675.1"/>
    <property type="molecule type" value="Genomic_DNA"/>
</dbReference>
<dbReference type="AlphaFoldDB" id="A0A5C3QXG2"/>
<evidence type="ECO:0000313" key="3">
    <source>
        <dbReference type="Proteomes" id="UP000305067"/>
    </source>
</evidence>
<keyword evidence="3" id="KW-1185">Reference proteome</keyword>
<accession>A0A5C3QXG2</accession>
<feature type="compositionally biased region" description="Pro residues" evidence="1">
    <location>
        <begin position="169"/>
        <end position="178"/>
    </location>
</feature>
<protein>
    <recommendedName>
        <fullName evidence="4">MIT domain-containing protein</fullName>
    </recommendedName>
</protein>
<feature type="compositionally biased region" description="Pro residues" evidence="1">
    <location>
        <begin position="65"/>
        <end position="80"/>
    </location>
</feature>
<feature type="compositionally biased region" description="Low complexity" evidence="1">
    <location>
        <begin position="585"/>
        <end position="609"/>
    </location>
</feature>
<feature type="region of interest" description="Disordered" evidence="1">
    <location>
        <begin position="133"/>
        <end position="202"/>
    </location>
</feature>
<dbReference type="STRING" id="1884261.A0A5C3QXG2"/>
<feature type="region of interest" description="Disordered" evidence="1">
    <location>
        <begin position="1"/>
        <end position="121"/>
    </location>
</feature>
<dbReference type="OrthoDB" id="2245455at2759"/>
<dbReference type="Proteomes" id="UP000305067">
    <property type="component" value="Unassembled WGS sequence"/>
</dbReference>
<dbReference type="PANTHER" id="PTHR37327:SF1">
    <property type="entry name" value="MICROTUBULE INTERACTING AND TRANSPORT DOMAIN-CONTAINING PROTEIN"/>
    <property type="match status" value="1"/>
</dbReference>
<reference evidence="2 3" key="1">
    <citation type="journal article" date="2019" name="Nat. Ecol. Evol.">
        <title>Megaphylogeny resolves global patterns of mushroom evolution.</title>
        <authorList>
            <person name="Varga T."/>
            <person name="Krizsan K."/>
            <person name="Foldi C."/>
            <person name="Dima B."/>
            <person name="Sanchez-Garcia M."/>
            <person name="Sanchez-Ramirez S."/>
            <person name="Szollosi G.J."/>
            <person name="Szarkandi J.G."/>
            <person name="Papp V."/>
            <person name="Albert L."/>
            <person name="Andreopoulos W."/>
            <person name="Angelini C."/>
            <person name="Antonin V."/>
            <person name="Barry K.W."/>
            <person name="Bougher N.L."/>
            <person name="Buchanan P."/>
            <person name="Buyck B."/>
            <person name="Bense V."/>
            <person name="Catcheside P."/>
            <person name="Chovatia M."/>
            <person name="Cooper J."/>
            <person name="Damon W."/>
            <person name="Desjardin D."/>
            <person name="Finy P."/>
            <person name="Geml J."/>
            <person name="Haridas S."/>
            <person name="Hughes K."/>
            <person name="Justo A."/>
            <person name="Karasinski D."/>
            <person name="Kautmanova I."/>
            <person name="Kiss B."/>
            <person name="Kocsube S."/>
            <person name="Kotiranta H."/>
            <person name="LaButti K.M."/>
            <person name="Lechner B.E."/>
            <person name="Liimatainen K."/>
            <person name="Lipzen A."/>
            <person name="Lukacs Z."/>
            <person name="Mihaltcheva S."/>
            <person name="Morgado L.N."/>
            <person name="Niskanen T."/>
            <person name="Noordeloos M.E."/>
            <person name="Ohm R.A."/>
            <person name="Ortiz-Santana B."/>
            <person name="Ovrebo C."/>
            <person name="Racz N."/>
            <person name="Riley R."/>
            <person name="Savchenko A."/>
            <person name="Shiryaev A."/>
            <person name="Soop K."/>
            <person name="Spirin V."/>
            <person name="Szebenyi C."/>
            <person name="Tomsovsky M."/>
            <person name="Tulloss R.E."/>
            <person name="Uehling J."/>
            <person name="Grigoriev I.V."/>
            <person name="Vagvolgyi C."/>
            <person name="Papp T."/>
            <person name="Martin F.M."/>
            <person name="Miettinen O."/>
            <person name="Hibbett D.S."/>
            <person name="Nagy L.G."/>
        </authorList>
    </citation>
    <scope>NUCLEOTIDE SEQUENCE [LARGE SCALE GENOMIC DNA]</scope>
    <source>
        <strain evidence="2 3">CBS 309.79</strain>
    </source>
</reference>
<feature type="compositionally biased region" description="Pro residues" evidence="1">
    <location>
        <begin position="316"/>
        <end position="332"/>
    </location>
</feature>
<evidence type="ECO:0000313" key="2">
    <source>
        <dbReference type="EMBL" id="TFL06675.1"/>
    </source>
</evidence>
<sequence length="944" mass="100847">MQVGYQSRTMTIQPPQPPQPPHNHSWHPNRATNGPASASHAPPPPSISSFSSPRRRSSVANTRPAVPPPNLPIPSVPLPHHPFQETAHSVSEDGIMETYAVEGDQQEATYGDFDQYSRPNVSPNLSAIAAFTRPRQHSTSTQQSASSSVDNLSDPPPRSILPSSSLRVAPPPPPPQPERPSQHLSPTDTRGRSEPRPSSRKTLTRALELAKEAVALDGTDIDPHGAVLAYGKSVALLSEVMERVRKGEDTTSESSRRAPGRRRSVVAQEEEIRRLKAIHDTYADRMNILSLIYSIPPQPLDQTTEVYSPTTSSNPTRPPSPPSQMSFPPPMPQSFSAPPLNNSALTPDYEYAAHADLNVSADDSGIEAIGVAMFSVAAVSPGGPNSYQSHPFAANHDPASPPLFNPPSSSRASMIARRPRASSNLPPPPPPPVSSPPPPPTTGDITPPPQSPRSHESPSSNRLRPANVPSHHRTGSGSRLNPLQEEQPAIDGLPADSAHDTRAYLARRESHPLPPLPSPSVKSEAASESPGITPRHSTLEEIQPVRSYSPTPQSRSRSGSTAGAPSNLINTSPSHGTISKRRVKASAPPSSMRPASPTGSSASIGSIGSLPPAPIPSSIVTRARAVSQPGRRPLNPADNSYEGDFIPPLPSDNALSGFSHSRGIANGQPLMVQTDLAPSIFLSSQAVSGAMPLTPISPMPAAPPNDPLRKPYHLMHLLMITMTSPTGGYLTKRLHVPQEVWSQGGAKLTNLSEKAKVVEVLSASLEELQTVSAEYFGAGNVSSGMALGIGSIGRKEGESWVARLDDFSAVCEGMVANLGKKLGVGEGFVSKKHSGMTSWGSKLSRRFDKLTSGKNIESPSEYVAALVRLFNHVQLLDEHTQAVLASPIAPSYAALPLDVRSQAEMKLRRSSEFFASVVLTFVMRDLSQLLDKYAKQCGQWLIMD</sequence>
<organism evidence="2 3">
    <name type="scientific">Pterulicium gracile</name>
    <dbReference type="NCBI Taxonomy" id="1884261"/>
    <lineage>
        <taxon>Eukaryota</taxon>
        <taxon>Fungi</taxon>
        <taxon>Dikarya</taxon>
        <taxon>Basidiomycota</taxon>
        <taxon>Agaricomycotina</taxon>
        <taxon>Agaricomycetes</taxon>
        <taxon>Agaricomycetidae</taxon>
        <taxon>Agaricales</taxon>
        <taxon>Pleurotineae</taxon>
        <taxon>Pterulaceae</taxon>
        <taxon>Pterulicium</taxon>
    </lineage>
</organism>
<feature type="compositionally biased region" description="Pro residues" evidence="1">
    <location>
        <begin position="425"/>
        <end position="451"/>
    </location>
</feature>
<proteinExistence type="predicted"/>
<feature type="region of interest" description="Disordered" evidence="1">
    <location>
        <begin position="388"/>
        <end position="648"/>
    </location>
</feature>
<evidence type="ECO:0008006" key="4">
    <source>
        <dbReference type="Google" id="ProtNLM"/>
    </source>
</evidence>
<feature type="compositionally biased region" description="Polar residues" evidence="1">
    <location>
        <begin position="546"/>
        <end position="577"/>
    </location>
</feature>
<feature type="region of interest" description="Disordered" evidence="1">
    <location>
        <begin position="245"/>
        <end position="265"/>
    </location>
</feature>
<feature type="compositionally biased region" description="Low complexity" evidence="1">
    <location>
        <begin position="138"/>
        <end position="148"/>
    </location>
</feature>
<feature type="compositionally biased region" description="Basic and acidic residues" evidence="1">
    <location>
        <begin position="497"/>
        <end position="511"/>
    </location>
</feature>
<gene>
    <name evidence="2" type="ORF">BDV98DRAFT_559806</name>
</gene>
<dbReference type="PANTHER" id="PTHR37327">
    <property type="entry name" value="CHROMOSOME 1, WHOLE GENOME SHOTGUN SEQUENCE"/>
    <property type="match status" value="1"/>
</dbReference>
<evidence type="ECO:0000256" key="1">
    <source>
        <dbReference type="SAM" id="MobiDB-lite"/>
    </source>
</evidence>